<evidence type="ECO:0000256" key="3">
    <source>
        <dbReference type="ARBA" id="ARBA00023157"/>
    </source>
</evidence>
<evidence type="ECO:0000256" key="1">
    <source>
        <dbReference type="ARBA" id="ARBA00004196"/>
    </source>
</evidence>
<gene>
    <name evidence="7" type="ORF">E4T80_07765</name>
    <name evidence="6" type="ORF">RO21_02010</name>
</gene>
<dbReference type="Pfam" id="PF08534">
    <property type="entry name" value="Redoxin"/>
    <property type="match status" value="1"/>
</dbReference>
<evidence type="ECO:0000313" key="6">
    <source>
        <dbReference type="EMBL" id="KMK52260.1"/>
    </source>
</evidence>
<dbReference type="AlphaFoldDB" id="A0A0J5P971"/>
<reference evidence="7 9" key="2">
    <citation type="submission" date="2019-03" db="EMBL/GenBank/DDBJ databases">
        <title>Diversity of the mouse oral microbiome.</title>
        <authorList>
            <person name="Joseph S."/>
            <person name="Aduse-Opoku J."/>
            <person name="Curtis M."/>
            <person name="Wade W."/>
            <person name="Hashim A."/>
        </authorList>
    </citation>
    <scope>NUCLEOTIDE SEQUENCE [LARGE SCALE GENOMIC DNA]</scope>
    <source>
        <strain evidence="7 9">WT12</strain>
    </source>
</reference>
<accession>A0A0J5P971</accession>
<dbReference type="InterPro" id="IPR013740">
    <property type="entry name" value="Redoxin"/>
</dbReference>
<evidence type="ECO:0000259" key="5">
    <source>
        <dbReference type="PROSITE" id="PS51352"/>
    </source>
</evidence>
<comment type="caution">
    <text evidence="6">The sequence shown here is derived from an EMBL/GenBank/DDBJ whole genome shotgun (WGS) entry which is preliminary data.</text>
</comment>
<keyword evidence="4" id="KW-0676">Redox-active center</keyword>
<dbReference type="STRING" id="67855.RO21_02010"/>
<dbReference type="EMBL" id="JWIZ01000009">
    <property type="protein sequence ID" value="KMK52260.1"/>
    <property type="molecule type" value="Genomic_DNA"/>
</dbReference>
<name>A0A0J5P971_9PAST</name>
<dbReference type="Proteomes" id="UP000036270">
    <property type="component" value="Unassembled WGS sequence"/>
</dbReference>
<dbReference type="OrthoDB" id="9799347at2"/>
<keyword evidence="3" id="KW-1015">Disulfide bond</keyword>
<evidence type="ECO:0000313" key="8">
    <source>
        <dbReference type="Proteomes" id="UP000036270"/>
    </source>
</evidence>
<dbReference type="EMBL" id="SPPA01000016">
    <property type="protein sequence ID" value="TFV09618.1"/>
    <property type="molecule type" value="Genomic_DNA"/>
</dbReference>
<dbReference type="PANTHER" id="PTHR42852:SF6">
    <property type="entry name" value="THIOL:DISULFIDE INTERCHANGE PROTEIN DSBE"/>
    <property type="match status" value="1"/>
</dbReference>
<dbReference type="RefSeq" id="WP_047976130.1">
    <property type="nucleotide sequence ID" value="NZ_JADGLC010000016.1"/>
</dbReference>
<reference evidence="6 8" key="1">
    <citation type="submission" date="2014-12" db="EMBL/GenBank/DDBJ databases">
        <title>Reclassification of Actinobacillus muris as Muribacter muris.</title>
        <authorList>
            <person name="Christensen H."/>
            <person name="Nicklas W."/>
            <person name="Bisgaard M."/>
        </authorList>
    </citation>
    <scope>NUCLEOTIDE SEQUENCE [LARGE SCALE GENOMIC DNA]</scope>
    <source>
        <strain evidence="6 8">Ackerman80-443D</strain>
    </source>
</reference>
<keyword evidence="2" id="KW-0201">Cytochrome c-type biogenesis</keyword>
<feature type="domain" description="Thioredoxin" evidence="5">
    <location>
        <begin position="35"/>
        <end position="175"/>
    </location>
</feature>
<keyword evidence="8" id="KW-1185">Reference proteome</keyword>
<sequence length="178" mass="20449">MKKALLFLPLILLLAVVFFLVVQLKNPDNLAPSEDWRGKPFPEFSLPHLQDINAVLSKESLPKEPFILNVWGSWCTWCIKEFPILLAMKDKGVPIVGLTYADRPDDARQALKKWGDPFVFVIDDYAKAMLIGTLNINSAPTSYLIDKQGVIRYQQKGYNPNFEQDFLPRLEQLRQESR</sequence>
<evidence type="ECO:0000313" key="7">
    <source>
        <dbReference type="EMBL" id="TFV09618.1"/>
    </source>
</evidence>
<dbReference type="PATRIC" id="fig|67855.3.peg.2512"/>
<protein>
    <submittedName>
        <fullName evidence="6">Dihydroneopterin aldolase</fullName>
    </submittedName>
    <submittedName>
        <fullName evidence="7">Redoxin domain-containing protein</fullName>
    </submittedName>
</protein>
<evidence type="ECO:0000256" key="2">
    <source>
        <dbReference type="ARBA" id="ARBA00022748"/>
    </source>
</evidence>
<dbReference type="GO" id="GO:0030313">
    <property type="term" value="C:cell envelope"/>
    <property type="evidence" value="ECO:0007669"/>
    <property type="project" value="UniProtKB-SubCell"/>
</dbReference>
<evidence type="ECO:0000256" key="4">
    <source>
        <dbReference type="ARBA" id="ARBA00023284"/>
    </source>
</evidence>
<dbReference type="Gene3D" id="3.40.30.10">
    <property type="entry name" value="Glutaredoxin"/>
    <property type="match status" value="1"/>
</dbReference>
<dbReference type="GO" id="GO:0016491">
    <property type="term" value="F:oxidoreductase activity"/>
    <property type="evidence" value="ECO:0007669"/>
    <property type="project" value="InterPro"/>
</dbReference>
<dbReference type="GO" id="GO:0017004">
    <property type="term" value="P:cytochrome complex assembly"/>
    <property type="evidence" value="ECO:0007669"/>
    <property type="project" value="UniProtKB-KW"/>
</dbReference>
<dbReference type="PANTHER" id="PTHR42852">
    <property type="entry name" value="THIOL:DISULFIDE INTERCHANGE PROTEIN DSBE"/>
    <property type="match status" value="1"/>
</dbReference>
<organism evidence="6 8">
    <name type="scientific">Muribacter muris</name>
    <dbReference type="NCBI Taxonomy" id="67855"/>
    <lineage>
        <taxon>Bacteria</taxon>
        <taxon>Pseudomonadati</taxon>
        <taxon>Pseudomonadota</taxon>
        <taxon>Gammaproteobacteria</taxon>
        <taxon>Pasteurellales</taxon>
        <taxon>Pasteurellaceae</taxon>
        <taxon>Muribacter</taxon>
    </lineage>
</organism>
<dbReference type="InterPro" id="IPR013766">
    <property type="entry name" value="Thioredoxin_domain"/>
</dbReference>
<dbReference type="PROSITE" id="PS51352">
    <property type="entry name" value="THIOREDOXIN_2"/>
    <property type="match status" value="1"/>
</dbReference>
<dbReference type="Proteomes" id="UP000297396">
    <property type="component" value="Unassembled WGS sequence"/>
</dbReference>
<evidence type="ECO:0000313" key="9">
    <source>
        <dbReference type="Proteomes" id="UP000297396"/>
    </source>
</evidence>
<dbReference type="InterPro" id="IPR050553">
    <property type="entry name" value="Thioredoxin_ResA/DsbE_sf"/>
</dbReference>
<comment type="subcellular location">
    <subcellularLocation>
        <location evidence="1">Cell envelope</location>
    </subcellularLocation>
</comment>
<proteinExistence type="predicted"/>
<dbReference type="InterPro" id="IPR036249">
    <property type="entry name" value="Thioredoxin-like_sf"/>
</dbReference>
<dbReference type="SUPFAM" id="SSF52833">
    <property type="entry name" value="Thioredoxin-like"/>
    <property type="match status" value="1"/>
</dbReference>